<evidence type="ECO:0000313" key="2">
    <source>
        <dbReference type="Proteomes" id="UP000729402"/>
    </source>
</evidence>
<gene>
    <name evidence="1" type="ORF">GUJ93_ZPchr0006g41679</name>
</gene>
<reference evidence="1" key="1">
    <citation type="journal article" date="2021" name="bioRxiv">
        <title>Whole Genome Assembly and Annotation of Northern Wild Rice, Zizania palustris L., Supports a Whole Genome Duplication in the Zizania Genus.</title>
        <authorList>
            <person name="Haas M."/>
            <person name="Kono T."/>
            <person name="Macchietto M."/>
            <person name="Millas R."/>
            <person name="McGilp L."/>
            <person name="Shao M."/>
            <person name="Duquette J."/>
            <person name="Hirsch C.N."/>
            <person name="Kimball J."/>
        </authorList>
    </citation>
    <scope>NUCLEOTIDE SEQUENCE</scope>
    <source>
        <tissue evidence="1">Fresh leaf tissue</tissue>
    </source>
</reference>
<dbReference type="OrthoDB" id="412876at2759"/>
<evidence type="ECO:0000313" key="1">
    <source>
        <dbReference type="EMBL" id="KAG8069537.1"/>
    </source>
</evidence>
<sequence length="75" mass="8618">MYPGLRDKGATYLQAVADANDFSMNQIQVIGKQASSLTADDLKHKKINLLVGEPFYYGSEGMLPWQNLRFWFVRY</sequence>
<name>A0A8J5SIA3_ZIZPA</name>
<reference evidence="1" key="2">
    <citation type="submission" date="2021-02" db="EMBL/GenBank/DDBJ databases">
        <authorList>
            <person name="Kimball J.A."/>
            <person name="Haas M.W."/>
            <person name="Macchietto M."/>
            <person name="Kono T."/>
            <person name="Duquette J."/>
            <person name="Shao M."/>
        </authorList>
    </citation>
    <scope>NUCLEOTIDE SEQUENCE</scope>
    <source>
        <tissue evidence="1">Fresh leaf tissue</tissue>
    </source>
</reference>
<comment type="caution">
    <text evidence="1">The sequence shown here is derived from an EMBL/GenBank/DDBJ whole genome shotgun (WGS) entry which is preliminary data.</text>
</comment>
<keyword evidence="2" id="KW-1185">Reference proteome</keyword>
<dbReference type="EMBL" id="JAAALK010000283">
    <property type="protein sequence ID" value="KAG8069537.1"/>
    <property type="molecule type" value="Genomic_DNA"/>
</dbReference>
<dbReference type="Proteomes" id="UP000729402">
    <property type="component" value="Unassembled WGS sequence"/>
</dbReference>
<protein>
    <submittedName>
        <fullName evidence="1">Uncharacterized protein</fullName>
    </submittedName>
</protein>
<accession>A0A8J5SIA3</accession>
<dbReference type="AlphaFoldDB" id="A0A8J5SIA3"/>
<organism evidence="1 2">
    <name type="scientific">Zizania palustris</name>
    <name type="common">Northern wild rice</name>
    <dbReference type="NCBI Taxonomy" id="103762"/>
    <lineage>
        <taxon>Eukaryota</taxon>
        <taxon>Viridiplantae</taxon>
        <taxon>Streptophyta</taxon>
        <taxon>Embryophyta</taxon>
        <taxon>Tracheophyta</taxon>
        <taxon>Spermatophyta</taxon>
        <taxon>Magnoliopsida</taxon>
        <taxon>Liliopsida</taxon>
        <taxon>Poales</taxon>
        <taxon>Poaceae</taxon>
        <taxon>BOP clade</taxon>
        <taxon>Oryzoideae</taxon>
        <taxon>Oryzeae</taxon>
        <taxon>Zizaniinae</taxon>
        <taxon>Zizania</taxon>
    </lineage>
</organism>
<proteinExistence type="predicted"/>